<proteinExistence type="predicted"/>
<dbReference type="RefSeq" id="XP_060299395.1">
    <property type="nucleotide sequence ID" value="XM_060447042.1"/>
</dbReference>
<gene>
    <name evidence="2" type="ORF">B0T26DRAFT_801991</name>
</gene>
<reference evidence="2" key="1">
    <citation type="submission" date="2023-06" db="EMBL/GenBank/DDBJ databases">
        <title>Genome-scale phylogeny and comparative genomics of the fungal order Sordariales.</title>
        <authorList>
            <consortium name="Lawrence Berkeley National Laboratory"/>
            <person name="Hensen N."/>
            <person name="Bonometti L."/>
            <person name="Westerberg I."/>
            <person name="Brannstrom I.O."/>
            <person name="Guillou S."/>
            <person name="Cros-Aarteil S."/>
            <person name="Calhoun S."/>
            <person name="Haridas S."/>
            <person name="Kuo A."/>
            <person name="Mondo S."/>
            <person name="Pangilinan J."/>
            <person name="Riley R."/>
            <person name="LaButti K."/>
            <person name="Andreopoulos B."/>
            <person name="Lipzen A."/>
            <person name="Chen C."/>
            <person name="Yanf M."/>
            <person name="Daum C."/>
            <person name="Ng V."/>
            <person name="Clum A."/>
            <person name="Steindorff A."/>
            <person name="Ohm R."/>
            <person name="Martin F."/>
            <person name="Silar P."/>
            <person name="Natvig D."/>
            <person name="Lalanne C."/>
            <person name="Gautier V."/>
            <person name="Ament-velasquez S.L."/>
            <person name="Kruys A."/>
            <person name="Hutchinson M.I."/>
            <person name="Powell A.J."/>
            <person name="Barry K."/>
            <person name="Miller A.N."/>
            <person name="Grigoriev I.V."/>
            <person name="Debuchy R."/>
            <person name="Gladieux P."/>
            <person name="Thoren M.H."/>
            <person name="Johannesson H."/>
        </authorList>
    </citation>
    <scope>NUCLEOTIDE SEQUENCE</scope>
    <source>
        <strain evidence="2">SMH2392-1A</strain>
    </source>
</reference>
<sequence>MEGLALEGRGSLKRRLVAGQTVNPVHLVLEFVVLQNPAQARPAFCIDNLIAGPSQKGISALKQGCQIFRGMESNHGEEPTLGEDPTVGDRVCASLEEASRLGKAAVATFQRIRAAIAAEPAPIDDGWEIISDEDFAIDNKGSTSFEQTPESQTREPVAAPRNNRNIVVCESNSSTRRQNSSASGFRIHVSNIEALYDQCDGDLDPVRKKVLAAKLQCYKKAMASREQMGLGCERVKSTWTTSPTHGSGFSQVKRSSFLGQAAPSEEKIELAAAVGRRETETIEVAYNKPELLASVDPNPYDPYDDDAMYSIQFDRGTAEGNKDLCPSKDEENTQDMMDAGKGALEGAEM</sequence>
<dbReference type="GeneID" id="85330312"/>
<evidence type="ECO:0000256" key="1">
    <source>
        <dbReference type="SAM" id="MobiDB-lite"/>
    </source>
</evidence>
<dbReference type="Proteomes" id="UP001172101">
    <property type="component" value="Unassembled WGS sequence"/>
</dbReference>
<feature type="compositionally biased region" description="Basic and acidic residues" evidence="1">
    <location>
        <begin position="316"/>
        <end position="331"/>
    </location>
</feature>
<evidence type="ECO:0000313" key="2">
    <source>
        <dbReference type="EMBL" id="KAK0723471.1"/>
    </source>
</evidence>
<accession>A0AA40E494</accession>
<feature type="region of interest" description="Disordered" evidence="1">
    <location>
        <begin position="315"/>
        <end position="349"/>
    </location>
</feature>
<keyword evidence="3" id="KW-1185">Reference proteome</keyword>
<dbReference type="EMBL" id="JAUIRO010000003">
    <property type="protein sequence ID" value="KAK0723471.1"/>
    <property type="molecule type" value="Genomic_DNA"/>
</dbReference>
<feature type="compositionally biased region" description="Polar residues" evidence="1">
    <location>
        <begin position="140"/>
        <end position="151"/>
    </location>
</feature>
<organism evidence="2 3">
    <name type="scientific">Lasiosphaeria miniovina</name>
    <dbReference type="NCBI Taxonomy" id="1954250"/>
    <lineage>
        <taxon>Eukaryota</taxon>
        <taxon>Fungi</taxon>
        <taxon>Dikarya</taxon>
        <taxon>Ascomycota</taxon>
        <taxon>Pezizomycotina</taxon>
        <taxon>Sordariomycetes</taxon>
        <taxon>Sordariomycetidae</taxon>
        <taxon>Sordariales</taxon>
        <taxon>Lasiosphaeriaceae</taxon>
        <taxon>Lasiosphaeria</taxon>
    </lineage>
</organism>
<evidence type="ECO:0000313" key="3">
    <source>
        <dbReference type="Proteomes" id="UP001172101"/>
    </source>
</evidence>
<name>A0AA40E494_9PEZI</name>
<protein>
    <submittedName>
        <fullName evidence="2">Uncharacterized protein</fullName>
    </submittedName>
</protein>
<dbReference type="AlphaFoldDB" id="A0AA40E494"/>
<comment type="caution">
    <text evidence="2">The sequence shown here is derived from an EMBL/GenBank/DDBJ whole genome shotgun (WGS) entry which is preliminary data.</text>
</comment>
<feature type="region of interest" description="Disordered" evidence="1">
    <location>
        <begin position="139"/>
        <end position="158"/>
    </location>
</feature>